<dbReference type="InterPro" id="IPR047057">
    <property type="entry name" value="MerR_fam"/>
</dbReference>
<dbReference type="Pfam" id="PF13411">
    <property type="entry name" value="MerR_1"/>
    <property type="match status" value="1"/>
</dbReference>
<sequence length="262" mass="29085">MRFSISQVAKASGVSARMLRHYDAIGLLAPSTVTTNGYRWYGRAELLRLQRILVLRRLGLGLEQIGQILREQADEAAALRGHLAHLEDERRRLDQIITTVKETITDLNAARIQDPQRFFAGLREGQATMRQTLGKSFGQAGLAAFDAADTAQDGLTAADYEHAAAQGTALFRRLAKVMRSGITPEEPAALDEVAEHYESVRKYWQPTPEAYAALGRMYLTDPQQRWMADQVDPDLSAWLAAAIPAYARHRLGLHQPPAGRPT</sequence>
<dbReference type="PROSITE" id="PS00552">
    <property type="entry name" value="HTH_MERR_1"/>
    <property type="match status" value="1"/>
</dbReference>
<dbReference type="EMBL" id="CP109441">
    <property type="protein sequence ID" value="WUV44970.1"/>
    <property type="molecule type" value="Genomic_DNA"/>
</dbReference>
<dbReference type="PRINTS" id="PR00040">
    <property type="entry name" value="HTHMERR"/>
</dbReference>
<dbReference type="PANTHER" id="PTHR30204:SF90">
    <property type="entry name" value="HTH-TYPE TRANSCRIPTIONAL ACTIVATOR MTA"/>
    <property type="match status" value="1"/>
</dbReference>
<evidence type="ECO:0000256" key="1">
    <source>
        <dbReference type="ARBA" id="ARBA00023015"/>
    </source>
</evidence>
<evidence type="ECO:0000313" key="7">
    <source>
        <dbReference type="EMBL" id="WUV44970.1"/>
    </source>
</evidence>
<dbReference type="PROSITE" id="PS50937">
    <property type="entry name" value="HTH_MERR_2"/>
    <property type="match status" value="1"/>
</dbReference>
<keyword evidence="1" id="KW-0805">Transcription regulation</keyword>
<evidence type="ECO:0000256" key="5">
    <source>
        <dbReference type="SAM" id="Coils"/>
    </source>
</evidence>
<dbReference type="InterPro" id="IPR036244">
    <property type="entry name" value="TipA-like_antibiotic-bd"/>
</dbReference>
<accession>A0ABZ1YNY5</accession>
<dbReference type="CDD" id="cd01106">
    <property type="entry name" value="HTH_TipAL-Mta"/>
    <property type="match status" value="1"/>
</dbReference>
<dbReference type="Proteomes" id="UP001432062">
    <property type="component" value="Chromosome"/>
</dbReference>
<protein>
    <submittedName>
        <fullName evidence="7">MerR family transcriptional regulator</fullName>
    </submittedName>
</protein>
<gene>
    <name evidence="7" type="ORF">OG563_38535</name>
</gene>
<reference evidence="7" key="1">
    <citation type="submission" date="2022-10" db="EMBL/GenBank/DDBJ databases">
        <title>The complete genomes of actinobacterial strains from the NBC collection.</title>
        <authorList>
            <person name="Joergensen T.S."/>
            <person name="Alvarez Arevalo M."/>
            <person name="Sterndorff E.B."/>
            <person name="Faurdal D."/>
            <person name="Vuksanovic O."/>
            <person name="Mourched A.-S."/>
            <person name="Charusanti P."/>
            <person name="Shaw S."/>
            <person name="Blin K."/>
            <person name="Weber T."/>
        </authorList>
    </citation>
    <scope>NUCLEOTIDE SEQUENCE</scope>
    <source>
        <strain evidence="7">NBC_01482</strain>
    </source>
</reference>
<proteinExistence type="predicted"/>
<keyword evidence="3" id="KW-0010">Activator</keyword>
<dbReference type="RefSeq" id="WP_329408238.1">
    <property type="nucleotide sequence ID" value="NZ_CP109441.1"/>
</dbReference>
<dbReference type="Gene3D" id="1.10.490.50">
    <property type="entry name" value="Antibiotic binding domain of TipA-like multidrug resistance regulators"/>
    <property type="match status" value="1"/>
</dbReference>
<dbReference type="Pfam" id="PF07739">
    <property type="entry name" value="TipAS"/>
    <property type="match status" value="1"/>
</dbReference>
<organism evidence="7 8">
    <name type="scientific">Nocardia vinacea</name>
    <dbReference type="NCBI Taxonomy" id="96468"/>
    <lineage>
        <taxon>Bacteria</taxon>
        <taxon>Bacillati</taxon>
        <taxon>Actinomycetota</taxon>
        <taxon>Actinomycetes</taxon>
        <taxon>Mycobacteriales</taxon>
        <taxon>Nocardiaceae</taxon>
        <taxon>Nocardia</taxon>
    </lineage>
</organism>
<dbReference type="SMART" id="SM00422">
    <property type="entry name" value="HTH_MERR"/>
    <property type="match status" value="1"/>
</dbReference>
<dbReference type="Gene3D" id="1.10.1660.10">
    <property type="match status" value="1"/>
</dbReference>
<evidence type="ECO:0000259" key="6">
    <source>
        <dbReference type="PROSITE" id="PS50937"/>
    </source>
</evidence>
<keyword evidence="8" id="KW-1185">Reference proteome</keyword>
<evidence type="ECO:0000256" key="4">
    <source>
        <dbReference type="ARBA" id="ARBA00023163"/>
    </source>
</evidence>
<dbReference type="InterPro" id="IPR000551">
    <property type="entry name" value="MerR-type_HTH_dom"/>
</dbReference>
<evidence type="ECO:0000313" key="8">
    <source>
        <dbReference type="Proteomes" id="UP001432062"/>
    </source>
</evidence>
<evidence type="ECO:0000256" key="2">
    <source>
        <dbReference type="ARBA" id="ARBA00023125"/>
    </source>
</evidence>
<name>A0ABZ1YNY5_9NOCA</name>
<keyword evidence="4" id="KW-0804">Transcription</keyword>
<feature type="domain" description="HTH merR-type" evidence="6">
    <location>
        <begin position="1"/>
        <end position="71"/>
    </location>
</feature>
<dbReference type="SUPFAM" id="SSF89082">
    <property type="entry name" value="Antibiotic binding domain of TipA-like multidrug resistance regulators"/>
    <property type="match status" value="1"/>
</dbReference>
<feature type="coiled-coil region" evidence="5">
    <location>
        <begin position="69"/>
        <end position="103"/>
    </location>
</feature>
<dbReference type="InterPro" id="IPR009061">
    <property type="entry name" value="DNA-bd_dom_put_sf"/>
</dbReference>
<keyword evidence="2" id="KW-0238">DNA-binding</keyword>
<dbReference type="SUPFAM" id="SSF46955">
    <property type="entry name" value="Putative DNA-binding domain"/>
    <property type="match status" value="1"/>
</dbReference>
<keyword evidence="5" id="KW-0175">Coiled coil</keyword>
<dbReference type="InterPro" id="IPR012925">
    <property type="entry name" value="TipAS_dom"/>
</dbReference>
<dbReference type="PANTHER" id="PTHR30204">
    <property type="entry name" value="REDOX-CYCLING DRUG-SENSING TRANSCRIPTIONAL ACTIVATOR SOXR"/>
    <property type="match status" value="1"/>
</dbReference>
<evidence type="ECO:0000256" key="3">
    <source>
        <dbReference type="ARBA" id="ARBA00023159"/>
    </source>
</evidence>